<dbReference type="HAMAP" id="MF_01440">
    <property type="entry name" value="CheD"/>
    <property type="match status" value="1"/>
</dbReference>
<dbReference type="PANTHER" id="PTHR35147:SF3">
    <property type="entry name" value="CHEMORECEPTOR GLUTAMINE DEAMIDASE CHED 1-RELATED"/>
    <property type="match status" value="1"/>
</dbReference>
<comment type="function">
    <text evidence="3">Probably deamidates glutamine residues to glutamate on methyl-accepting chemotaxis receptors (MCPs), playing an important role in chemotaxis.</text>
</comment>
<accession>A0A7W6M842</accession>
<dbReference type="CDD" id="cd16352">
    <property type="entry name" value="CheD"/>
    <property type="match status" value="1"/>
</dbReference>
<evidence type="ECO:0000256" key="1">
    <source>
        <dbReference type="ARBA" id="ARBA00022500"/>
    </source>
</evidence>
<evidence type="ECO:0000256" key="2">
    <source>
        <dbReference type="ARBA" id="ARBA00022801"/>
    </source>
</evidence>
<sequence>MNQRFVITQGEFQVSDSEGDTVSTLLGSCVACCLWDPEAGVGGMNHILLATTSRNDLACDFAGVNAMELLINGILKRGGVRNNLLAKAFGGASMIDGLSGIGQANCAFAVGFLEQENIPCVSKSLGGTTARHVVFTPTTGQVRVKAQTDNIITPVERRAPPASNGLELF</sequence>
<evidence type="ECO:0000313" key="5">
    <source>
        <dbReference type="Proteomes" id="UP000565745"/>
    </source>
</evidence>
<evidence type="ECO:0000313" key="4">
    <source>
        <dbReference type="EMBL" id="MBB4173838.1"/>
    </source>
</evidence>
<dbReference type="Proteomes" id="UP000565745">
    <property type="component" value="Unassembled WGS sequence"/>
</dbReference>
<organism evidence="4 5">
    <name type="scientific">Sulfitobacter noctilucicola</name>
    <dbReference type="NCBI Taxonomy" id="1342301"/>
    <lineage>
        <taxon>Bacteria</taxon>
        <taxon>Pseudomonadati</taxon>
        <taxon>Pseudomonadota</taxon>
        <taxon>Alphaproteobacteria</taxon>
        <taxon>Rhodobacterales</taxon>
        <taxon>Roseobacteraceae</taxon>
        <taxon>Sulfitobacter</taxon>
    </lineage>
</organism>
<dbReference type="Gene3D" id="3.30.1330.200">
    <property type="match status" value="1"/>
</dbReference>
<keyword evidence="1 3" id="KW-0145">Chemotaxis</keyword>
<protein>
    <recommendedName>
        <fullName evidence="3">Probable chemoreceptor glutamine deamidase CheD</fullName>
        <ecNumber evidence="3">3.5.1.44</ecNumber>
    </recommendedName>
</protein>
<comment type="caution">
    <text evidence="4">The sequence shown here is derived from an EMBL/GenBank/DDBJ whole genome shotgun (WGS) entry which is preliminary data.</text>
</comment>
<comment type="similarity">
    <text evidence="3">Belongs to the CheD family.</text>
</comment>
<evidence type="ECO:0000256" key="3">
    <source>
        <dbReference type="HAMAP-Rule" id="MF_01440"/>
    </source>
</evidence>
<proteinExistence type="inferred from homology"/>
<dbReference type="EMBL" id="JACIFU010000002">
    <property type="protein sequence ID" value="MBB4173838.1"/>
    <property type="molecule type" value="Genomic_DNA"/>
</dbReference>
<reference evidence="4 5" key="1">
    <citation type="submission" date="2020-08" db="EMBL/GenBank/DDBJ databases">
        <title>Genomic Encyclopedia of Type Strains, Phase IV (KMG-IV): sequencing the most valuable type-strain genomes for metagenomic binning, comparative biology and taxonomic classification.</title>
        <authorList>
            <person name="Goeker M."/>
        </authorList>
    </citation>
    <scope>NUCLEOTIDE SEQUENCE [LARGE SCALE GENOMIC DNA]</scope>
    <source>
        <strain evidence="4 5">DSM 101015</strain>
    </source>
</reference>
<dbReference type="GO" id="GO:0006935">
    <property type="term" value="P:chemotaxis"/>
    <property type="evidence" value="ECO:0007669"/>
    <property type="project" value="UniProtKB-UniRule"/>
</dbReference>
<keyword evidence="5" id="KW-1185">Reference proteome</keyword>
<dbReference type="RefSeq" id="WP_037969311.1">
    <property type="nucleotide sequence ID" value="NZ_JACIFU010000002.1"/>
</dbReference>
<dbReference type="InterPro" id="IPR038592">
    <property type="entry name" value="CheD-like_sf"/>
</dbReference>
<dbReference type="InterPro" id="IPR011324">
    <property type="entry name" value="Cytotoxic_necrot_fac-like_cat"/>
</dbReference>
<dbReference type="EC" id="3.5.1.44" evidence="3"/>
<gene>
    <name evidence="3" type="primary">cheD</name>
    <name evidence="4" type="ORF">GGR93_001611</name>
</gene>
<dbReference type="GO" id="GO:0050568">
    <property type="term" value="F:protein-glutamine glutaminase activity"/>
    <property type="evidence" value="ECO:0007669"/>
    <property type="project" value="UniProtKB-UniRule"/>
</dbReference>
<dbReference type="Pfam" id="PF03975">
    <property type="entry name" value="CheD"/>
    <property type="match status" value="1"/>
</dbReference>
<dbReference type="AlphaFoldDB" id="A0A7W6M842"/>
<keyword evidence="2 3" id="KW-0378">Hydrolase</keyword>
<dbReference type="InterPro" id="IPR005659">
    <property type="entry name" value="Chemorcpt_Glu_NH3ase_CheD"/>
</dbReference>
<dbReference type="SUPFAM" id="SSF64438">
    <property type="entry name" value="CNF1/YfiH-like putative cysteine hydrolases"/>
    <property type="match status" value="1"/>
</dbReference>
<dbReference type="PANTHER" id="PTHR35147">
    <property type="entry name" value="CHEMORECEPTOR GLUTAMINE DEAMIDASE CHED-RELATED"/>
    <property type="match status" value="1"/>
</dbReference>
<comment type="catalytic activity">
    <reaction evidence="3">
        <text>L-glutaminyl-[protein] + H2O = L-glutamyl-[protein] + NH4(+)</text>
        <dbReference type="Rhea" id="RHEA:16441"/>
        <dbReference type="Rhea" id="RHEA-COMP:10207"/>
        <dbReference type="Rhea" id="RHEA-COMP:10208"/>
        <dbReference type="ChEBI" id="CHEBI:15377"/>
        <dbReference type="ChEBI" id="CHEBI:28938"/>
        <dbReference type="ChEBI" id="CHEBI:29973"/>
        <dbReference type="ChEBI" id="CHEBI:30011"/>
        <dbReference type="EC" id="3.5.1.44"/>
    </reaction>
</comment>
<name>A0A7W6M842_9RHOB</name>
<dbReference type="OrthoDB" id="9807202at2"/>